<dbReference type="Proteomes" id="UP000310200">
    <property type="component" value="Unassembled WGS sequence"/>
</dbReference>
<organism evidence="1 2">
    <name type="scientific">Temnothorax longispinosus</name>
    <dbReference type="NCBI Taxonomy" id="300112"/>
    <lineage>
        <taxon>Eukaryota</taxon>
        <taxon>Metazoa</taxon>
        <taxon>Ecdysozoa</taxon>
        <taxon>Arthropoda</taxon>
        <taxon>Hexapoda</taxon>
        <taxon>Insecta</taxon>
        <taxon>Pterygota</taxon>
        <taxon>Neoptera</taxon>
        <taxon>Endopterygota</taxon>
        <taxon>Hymenoptera</taxon>
        <taxon>Apocrita</taxon>
        <taxon>Aculeata</taxon>
        <taxon>Formicoidea</taxon>
        <taxon>Formicidae</taxon>
        <taxon>Myrmicinae</taxon>
        <taxon>Temnothorax</taxon>
    </lineage>
</organism>
<dbReference type="EMBL" id="QBLH01003462">
    <property type="protein sequence ID" value="TGZ38142.1"/>
    <property type="molecule type" value="Genomic_DNA"/>
</dbReference>
<protein>
    <submittedName>
        <fullName evidence="1">Uncharacterized protein</fullName>
    </submittedName>
</protein>
<sequence length="157" mass="18292">MKKTIARFISRTDVSANVEIPPRISHHLEKMTETGRIAPFSGHIRDSASKKLREIPWKWNFIRSNRKNPYPRIRFSFGKTTAQNVTKEEAPRVISRKIRVGMTFSAELARNCADEIAHSLLLDESQRPTRGIVQLKRAIVIMYSRELQREGRQQRHD</sequence>
<evidence type="ECO:0000313" key="2">
    <source>
        <dbReference type="Proteomes" id="UP000310200"/>
    </source>
</evidence>
<dbReference type="AlphaFoldDB" id="A0A4S2JPM8"/>
<gene>
    <name evidence="1" type="ORF">DBV15_10836</name>
</gene>
<keyword evidence="2" id="KW-1185">Reference proteome</keyword>
<evidence type="ECO:0000313" key="1">
    <source>
        <dbReference type="EMBL" id="TGZ38142.1"/>
    </source>
</evidence>
<reference evidence="1 2" key="1">
    <citation type="journal article" date="2019" name="Philos. Trans. R. Soc. Lond., B, Biol. Sci.">
        <title>Ant behaviour and brain gene expression of defending hosts depend on the ecological success of the intruding social parasite.</title>
        <authorList>
            <person name="Kaur R."/>
            <person name="Stoldt M."/>
            <person name="Jongepier E."/>
            <person name="Feldmeyer B."/>
            <person name="Menzel F."/>
            <person name="Bornberg-Bauer E."/>
            <person name="Foitzik S."/>
        </authorList>
    </citation>
    <scope>NUCLEOTIDE SEQUENCE [LARGE SCALE GENOMIC DNA]</scope>
    <source>
        <tissue evidence="1">Whole body</tissue>
    </source>
</reference>
<proteinExistence type="predicted"/>
<accession>A0A4S2JPM8</accession>
<comment type="caution">
    <text evidence="1">The sequence shown here is derived from an EMBL/GenBank/DDBJ whole genome shotgun (WGS) entry which is preliminary data.</text>
</comment>
<name>A0A4S2JPM8_9HYME</name>